<evidence type="ECO:0000313" key="5">
    <source>
        <dbReference type="RefSeq" id="XP_004638916.1"/>
    </source>
</evidence>
<dbReference type="GeneID" id="101568595"/>
<dbReference type="Proteomes" id="UP000515203">
    <property type="component" value="Unplaced"/>
</dbReference>
<name>A0A6P3FFZ1_OCTDE</name>
<dbReference type="PANTHER" id="PTHR15666:SF1">
    <property type="entry name" value="COMM DOMAIN-CONTAINING PROTEIN 5"/>
    <property type="match status" value="1"/>
</dbReference>
<accession>A0A6P3FFZ1</accession>
<keyword evidence="4" id="KW-1185">Reference proteome</keyword>
<dbReference type="PANTHER" id="PTHR15666">
    <property type="entry name" value="COMM DOMAIN CONTAINING PROTEIN 5"/>
    <property type="match status" value="1"/>
</dbReference>
<dbReference type="GO" id="GO:0005634">
    <property type="term" value="C:nucleus"/>
    <property type="evidence" value="ECO:0007669"/>
    <property type="project" value="TreeGrafter"/>
</dbReference>
<feature type="domain" description="COMM" evidence="3">
    <location>
        <begin position="151"/>
        <end position="215"/>
    </location>
</feature>
<dbReference type="PROSITE" id="PS51269">
    <property type="entry name" value="COMM"/>
    <property type="match status" value="1"/>
</dbReference>
<dbReference type="OrthoDB" id="203754at2759"/>
<dbReference type="AlphaFoldDB" id="A0A6P3FFZ1"/>
<comment type="similarity">
    <text evidence="2">Belongs to the COMM domain-containing protein 5 family.</text>
</comment>
<dbReference type="CTD" id="28991"/>
<proteinExistence type="inferred from homology"/>
<evidence type="ECO:0000313" key="4">
    <source>
        <dbReference type="Proteomes" id="UP000515203"/>
    </source>
</evidence>
<dbReference type="FunCoup" id="A0A6P3FFZ1">
    <property type="interactions" value="1775"/>
</dbReference>
<evidence type="ECO:0000256" key="1">
    <source>
        <dbReference type="ARBA" id="ARBA00016556"/>
    </source>
</evidence>
<dbReference type="InterPro" id="IPR037357">
    <property type="entry name" value="COMMD5"/>
</dbReference>
<sequence length="224" mass="24757">MSTLGAAALYLHHPADSHSGRVSFLGAQLPPQVAAMARLLEDLDRSMFRKLLKLVVSNLQGEDCQEAVQRLGASASLSEERLGALLAGTHTLLQQALRLPPTSLKPDSFRDQLQELGIPQDLVEDLASVVFGAQRPFLDSVAGQQRAWLPHLADFRWRVDVAISTSALARSLQPSVLMQLKLSDGSAYRFEVPTAKFQELRYSVALVLKEMADLEKKCERRLQD</sequence>
<protein>
    <recommendedName>
        <fullName evidence="1">COMM domain-containing protein 5</fullName>
    </recommendedName>
</protein>
<organism evidence="4 5">
    <name type="scientific">Octodon degus</name>
    <name type="common">Degu</name>
    <name type="synonym">Sciurus degus</name>
    <dbReference type="NCBI Taxonomy" id="10160"/>
    <lineage>
        <taxon>Eukaryota</taxon>
        <taxon>Metazoa</taxon>
        <taxon>Chordata</taxon>
        <taxon>Craniata</taxon>
        <taxon>Vertebrata</taxon>
        <taxon>Euteleostomi</taxon>
        <taxon>Mammalia</taxon>
        <taxon>Eutheria</taxon>
        <taxon>Euarchontoglires</taxon>
        <taxon>Glires</taxon>
        <taxon>Rodentia</taxon>
        <taxon>Hystricomorpha</taxon>
        <taxon>Octodontidae</taxon>
        <taxon>Octodon</taxon>
    </lineage>
</organism>
<dbReference type="CDD" id="cd04753">
    <property type="entry name" value="Commd5_HCaRG"/>
    <property type="match status" value="1"/>
</dbReference>
<evidence type="ECO:0000259" key="3">
    <source>
        <dbReference type="PROSITE" id="PS51269"/>
    </source>
</evidence>
<reference evidence="5" key="1">
    <citation type="submission" date="2025-08" db="UniProtKB">
        <authorList>
            <consortium name="RefSeq"/>
        </authorList>
    </citation>
    <scope>IDENTIFICATION</scope>
</reference>
<dbReference type="RefSeq" id="XP_004638916.1">
    <property type="nucleotide sequence ID" value="XM_004638859.2"/>
</dbReference>
<gene>
    <name evidence="5" type="primary">Commd5</name>
</gene>
<dbReference type="InParanoid" id="A0A6P3FFZ1"/>
<dbReference type="Pfam" id="PF07258">
    <property type="entry name" value="COMM_domain"/>
    <property type="match status" value="1"/>
</dbReference>
<evidence type="ECO:0000256" key="2">
    <source>
        <dbReference type="ARBA" id="ARBA00093452"/>
    </source>
</evidence>
<dbReference type="InterPro" id="IPR017920">
    <property type="entry name" value="COMM"/>
</dbReference>
<dbReference type="Pfam" id="PF21672">
    <property type="entry name" value="COMM_HN"/>
    <property type="match status" value="1"/>
</dbReference>